<dbReference type="AlphaFoldDB" id="H2YBQ1"/>
<reference evidence="1" key="3">
    <citation type="submission" date="2025-09" db="UniProtKB">
        <authorList>
            <consortium name="Ensembl"/>
        </authorList>
    </citation>
    <scope>IDENTIFICATION</scope>
</reference>
<proteinExistence type="predicted"/>
<dbReference type="HOGENOM" id="CLU_2746517_0_0_1"/>
<organism evidence="1 2">
    <name type="scientific">Ciona savignyi</name>
    <name type="common">Pacific transparent sea squirt</name>
    <dbReference type="NCBI Taxonomy" id="51511"/>
    <lineage>
        <taxon>Eukaryota</taxon>
        <taxon>Metazoa</taxon>
        <taxon>Chordata</taxon>
        <taxon>Tunicata</taxon>
        <taxon>Ascidiacea</taxon>
        <taxon>Phlebobranchia</taxon>
        <taxon>Cionidae</taxon>
        <taxon>Ciona</taxon>
    </lineage>
</organism>
<protein>
    <submittedName>
        <fullName evidence="1">Uncharacterized protein</fullName>
    </submittedName>
</protein>
<keyword evidence="2" id="KW-1185">Reference proteome</keyword>
<accession>H2YBQ1</accession>
<dbReference type="Proteomes" id="UP000007875">
    <property type="component" value="Unassembled WGS sequence"/>
</dbReference>
<evidence type="ECO:0000313" key="2">
    <source>
        <dbReference type="Proteomes" id="UP000007875"/>
    </source>
</evidence>
<dbReference type="Ensembl" id="ENSCSAVT00000002792.1">
    <property type="protein sequence ID" value="ENSCSAVP00000002749.1"/>
    <property type="gene ID" value="ENSCSAVG00000001629.1"/>
</dbReference>
<sequence length="71" mass="7994">LIIESYGSNNTFFPLFSYDNAVQYKPAIHVCSFYFPSVTPACSNLNSLFPSTLRAKNCGALRRSIKSKIHF</sequence>
<dbReference type="InParanoid" id="H2YBQ1"/>
<reference evidence="1" key="2">
    <citation type="submission" date="2025-08" db="UniProtKB">
        <authorList>
            <consortium name="Ensembl"/>
        </authorList>
    </citation>
    <scope>IDENTIFICATION</scope>
</reference>
<name>H2YBQ1_CIOSA</name>
<evidence type="ECO:0000313" key="1">
    <source>
        <dbReference type="Ensembl" id="ENSCSAVP00000002749.1"/>
    </source>
</evidence>
<reference evidence="2" key="1">
    <citation type="submission" date="2003-08" db="EMBL/GenBank/DDBJ databases">
        <authorList>
            <person name="Birren B."/>
            <person name="Nusbaum C."/>
            <person name="Abebe A."/>
            <person name="Abouelleil A."/>
            <person name="Adekoya E."/>
            <person name="Ait-zahra M."/>
            <person name="Allen N."/>
            <person name="Allen T."/>
            <person name="An P."/>
            <person name="Anderson M."/>
            <person name="Anderson S."/>
            <person name="Arachchi H."/>
            <person name="Armbruster J."/>
            <person name="Bachantsang P."/>
            <person name="Baldwin J."/>
            <person name="Barry A."/>
            <person name="Bayul T."/>
            <person name="Blitshsteyn B."/>
            <person name="Bloom T."/>
            <person name="Blye J."/>
            <person name="Boguslavskiy L."/>
            <person name="Borowsky M."/>
            <person name="Boukhgalter B."/>
            <person name="Brunache A."/>
            <person name="Butler J."/>
            <person name="Calixte N."/>
            <person name="Calvo S."/>
            <person name="Camarata J."/>
            <person name="Campo K."/>
            <person name="Chang J."/>
            <person name="Cheshatsang Y."/>
            <person name="Citroen M."/>
            <person name="Collymore A."/>
            <person name="Considine T."/>
            <person name="Cook A."/>
            <person name="Cooke P."/>
            <person name="Corum B."/>
            <person name="Cuomo C."/>
            <person name="David R."/>
            <person name="Dawoe T."/>
            <person name="Degray S."/>
            <person name="Dodge S."/>
            <person name="Dooley K."/>
            <person name="Dorje P."/>
            <person name="Dorjee K."/>
            <person name="Dorris L."/>
            <person name="Duffey N."/>
            <person name="Dupes A."/>
            <person name="Elkins T."/>
            <person name="Engels R."/>
            <person name="Erickson J."/>
            <person name="Farina A."/>
            <person name="Faro S."/>
            <person name="Ferreira P."/>
            <person name="Fischer H."/>
            <person name="Fitzgerald M."/>
            <person name="Foley K."/>
            <person name="Gage D."/>
            <person name="Galagan J."/>
            <person name="Gearin G."/>
            <person name="Gnerre S."/>
            <person name="Gnirke A."/>
            <person name="Goyette A."/>
            <person name="Graham J."/>
            <person name="Grandbois E."/>
            <person name="Gyaltsen K."/>
            <person name="Hafez N."/>
            <person name="Hagopian D."/>
            <person name="Hagos B."/>
            <person name="Hall J."/>
            <person name="Hatcher B."/>
            <person name="Heller A."/>
            <person name="Higgins H."/>
            <person name="Honan T."/>
            <person name="Horn A."/>
            <person name="Houde N."/>
            <person name="Hughes L."/>
            <person name="Hulme W."/>
            <person name="Husby E."/>
            <person name="Iliev I."/>
            <person name="Jaffe D."/>
            <person name="Jones C."/>
            <person name="Kamal M."/>
            <person name="Kamat A."/>
            <person name="Kamvysselis M."/>
            <person name="Karlsson E."/>
            <person name="Kells C."/>
            <person name="Kieu A."/>
            <person name="Kisner P."/>
            <person name="Kodira C."/>
            <person name="Kulbokas E."/>
            <person name="Labutti K."/>
            <person name="Lama D."/>
            <person name="Landers T."/>
            <person name="Leger J."/>
            <person name="Levine S."/>
            <person name="Lewis D."/>
            <person name="Lewis T."/>
            <person name="Lindblad-toh K."/>
            <person name="Liu X."/>
            <person name="Lokyitsang T."/>
            <person name="Lokyitsang Y."/>
            <person name="Lucien O."/>
            <person name="Lui A."/>
            <person name="Ma L.J."/>
            <person name="Mabbitt R."/>
            <person name="Macdonald J."/>
            <person name="Maclean C."/>
            <person name="Major J."/>
            <person name="Manning J."/>
            <person name="Marabella R."/>
            <person name="Maru K."/>
            <person name="Matthews C."/>
            <person name="Mauceli E."/>
            <person name="Mccarthy M."/>
            <person name="Mcdonough S."/>
            <person name="Mcghee T."/>
            <person name="Meldrim J."/>
            <person name="Meneus L."/>
            <person name="Mesirov J."/>
            <person name="Mihalev A."/>
            <person name="Mihova T."/>
            <person name="Mikkelsen T."/>
            <person name="Mlenga V."/>
            <person name="Moru K."/>
            <person name="Mozes J."/>
            <person name="Mulrain L."/>
            <person name="Munson G."/>
            <person name="Naylor J."/>
            <person name="Newes C."/>
            <person name="Nguyen C."/>
            <person name="Nguyen N."/>
            <person name="Nguyen T."/>
            <person name="Nicol R."/>
            <person name="Nielsen C."/>
            <person name="Nizzari M."/>
            <person name="Norbu C."/>
            <person name="Norbu N."/>
            <person name="O'donnell P."/>
            <person name="Okoawo O."/>
            <person name="O'leary S."/>
            <person name="Omotosho B."/>
            <person name="O'neill K."/>
            <person name="Osman S."/>
            <person name="Parker S."/>
            <person name="Perrin D."/>
            <person name="Phunkhang P."/>
            <person name="Piqani B."/>
            <person name="Purcell S."/>
            <person name="Rachupka T."/>
            <person name="Ramasamy U."/>
            <person name="Rameau R."/>
            <person name="Ray V."/>
            <person name="Raymond C."/>
            <person name="Retta R."/>
            <person name="Richardson S."/>
            <person name="Rise C."/>
            <person name="Rodriguez J."/>
            <person name="Rogers J."/>
            <person name="Rogov P."/>
            <person name="Rutman M."/>
            <person name="Schupbach R."/>
            <person name="Seaman C."/>
            <person name="Settipalli S."/>
            <person name="Sharpe T."/>
            <person name="Sheridan J."/>
            <person name="Sherpa N."/>
            <person name="Shi J."/>
            <person name="Smirnov S."/>
            <person name="Smith C."/>
            <person name="Sougnez C."/>
            <person name="Spencer B."/>
            <person name="Stalker J."/>
            <person name="Stange-thomann N."/>
            <person name="Stavropoulos S."/>
            <person name="Stetson K."/>
            <person name="Stone C."/>
            <person name="Stone S."/>
            <person name="Stubbs M."/>
            <person name="Talamas J."/>
            <person name="Tchuinga P."/>
            <person name="Tenzing P."/>
            <person name="Tesfaye S."/>
            <person name="Theodore J."/>
            <person name="Thoulutsang Y."/>
            <person name="Topham K."/>
            <person name="Towey S."/>
            <person name="Tsamla T."/>
            <person name="Tsomo N."/>
            <person name="Vallee D."/>
            <person name="Vassiliev H."/>
            <person name="Venkataraman V."/>
            <person name="Vinson J."/>
            <person name="Vo A."/>
            <person name="Wade C."/>
            <person name="Wang S."/>
            <person name="Wangchuk T."/>
            <person name="Wangdi T."/>
            <person name="Whittaker C."/>
            <person name="Wilkinson J."/>
            <person name="Wu Y."/>
            <person name="Wyman D."/>
            <person name="Yadav S."/>
            <person name="Yang S."/>
            <person name="Yang X."/>
            <person name="Yeager S."/>
            <person name="Yee E."/>
            <person name="Young G."/>
            <person name="Zainoun J."/>
            <person name="Zembeck L."/>
            <person name="Zimmer A."/>
            <person name="Zody M."/>
            <person name="Lander E."/>
        </authorList>
    </citation>
    <scope>NUCLEOTIDE SEQUENCE [LARGE SCALE GENOMIC DNA]</scope>
</reference>